<evidence type="ECO:0000256" key="2">
    <source>
        <dbReference type="ARBA" id="ARBA00023180"/>
    </source>
</evidence>
<evidence type="ECO:0000313" key="5">
    <source>
        <dbReference type="EMBL" id="EAU66484.1"/>
    </source>
</evidence>
<dbReference type="STRING" id="378806.STAUR_4141"/>
<dbReference type="AlphaFoldDB" id="Q091S1"/>
<dbReference type="InterPro" id="IPR000863">
    <property type="entry name" value="Sulfotransferase_dom"/>
</dbReference>
<dbReference type="EMBL" id="CP002271">
    <property type="protein sequence ID" value="ADO71923.1"/>
    <property type="molecule type" value="Genomic_DNA"/>
</dbReference>
<evidence type="ECO:0000313" key="7">
    <source>
        <dbReference type="Proteomes" id="UP000032702"/>
    </source>
</evidence>
<sequence>MSTRSVARPSLHPSFILIGPPKSGSTSLWYSLSAHPGVAVREHIHCKEPSFFWRDDLYARGIAFYLRNFPEDDGSGRVTFECTQNYFSSPDACRRIHEAYPDMKLIVVLREPVARAYSLYTHLHMDALILRKLRQDPGEGERILARHPELLDGGYLPDPKDERYHGEPASFEELVEEYLSGRCSRHWALDYLGMSEYIRHIERWTSFFNRQQMLFVCAEELFSHYQAVLRPIQEFAGLPPSVLPYRRDNQGELRAMAAGVPYVPPKDSLVKKLREHFAPLNRELFAFLGRTYPWG</sequence>
<protein>
    <submittedName>
        <fullName evidence="4 5">Sulfotransferase</fullName>
        <ecNumber evidence="5">2.8.2.30</ecNumber>
    </submittedName>
</protein>
<organism evidence="5 7">
    <name type="scientific">Stigmatella aurantiaca (strain DW4/3-1)</name>
    <dbReference type="NCBI Taxonomy" id="378806"/>
    <lineage>
        <taxon>Bacteria</taxon>
        <taxon>Pseudomonadati</taxon>
        <taxon>Myxococcota</taxon>
        <taxon>Myxococcia</taxon>
        <taxon>Myxococcales</taxon>
        <taxon>Cystobacterineae</taxon>
        <taxon>Archangiaceae</taxon>
        <taxon>Stigmatella</taxon>
    </lineage>
</organism>
<dbReference type="RefSeq" id="WP_002613951.1">
    <property type="nucleotide sequence ID" value="NC_014623.1"/>
</dbReference>
<accession>Q091S1</accession>
<dbReference type="Proteomes" id="UP000032702">
    <property type="component" value="Unassembled WGS sequence"/>
</dbReference>
<dbReference type="PANTHER" id="PTHR10605">
    <property type="entry name" value="HEPARAN SULFATE SULFOTRANSFERASE"/>
    <property type="match status" value="1"/>
</dbReference>
<evidence type="ECO:0000313" key="6">
    <source>
        <dbReference type="Proteomes" id="UP000001351"/>
    </source>
</evidence>
<name>Q091S1_STIAD</name>
<dbReference type="Gene3D" id="3.40.50.300">
    <property type="entry name" value="P-loop containing nucleotide triphosphate hydrolases"/>
    <property type="match status" value="1"/>
</dbReference>
<dbReference type="InterPro" id="IPR027417">
    <property type="entry name" value="P-loop_NTPase"/>
</dbReference>
<dbReference type="GO" id="GO:0008467">
    <property type="term" value="F:[heparan sulfate]-glucosamine 3-sulfotransferase activity"/>
    <property type="evidence" value="ECO:0007669"/>
    <property type="project" value="UniProtKB-EC"/>
</dbReference>
<reference evidence="4 6" key="2">
    <citation type="journal article" date="2011" name="Mol. Biol. Evol.">
        <title>Comparative genomic analysis of fruiting body formation in Myxococcales.</title>
        <authorList>
            <person name="Huntley S."/>
            <person name="Hamann N."/>
            <person name="Wegener-Feldbrugge S."/>
            <person name="Treuner-Lange A."/>
            <person name="Kube M."/>
            <person name="Reinhardt R."/>
            <person name="Klages S."/>
            <person name="Muller R."/>
            <person name="Ronning C.M."/>
            <person name="Nierman W.C."/>
            <person name="Sogaard-Andersen L."/>
        </authorList>
    </citation>
    <scope>NUCLEOTIDE SEQUENCE [LARGE SCALE GENOMIC DNA]</scope>
    <source>
        <strain evidence="4 6">DW4/3-1</strain>
    </source>
</reference>
<evidence type="ECO:0000313" key="4">
    <source>
        <dbReference type="EMBL" id="ADO71923.1"/>
    </source>
</evidence>
<proteinExistence type="predicted"/>
<dbReference type="Pfam" id="PF00685">
    <property type="entry name" value="Sulfotransfer_1"/>
    <property type="match status" value="1"/>
</dbReference>
<keyword evidence="6" id="KW-1185">Reference proteome</keyword>
<keyword evidence="2" id="KW-0325">Glycoprotein</keyword>
<dbReference type="OrthoDB" id="5317005at2"/>
<feature type="domain" description="Sulfotransferase" evidence="3">
    <location>
        <begin position="14"/>
        <end position="241"/>
    </location>
</feature>
<dbReference type="Proteomes" id="UP000001351">
    <property type="component" value="Chromosome"/>
</dbReference>
<dbReference type="PANTHER" id="PTHR10605:SF56">
    <property type="entry name" value="BIFUNCTIONAL HEPARAN SULFATE N-DEACETYLASE_N-SULFOTRANSFERASE"/>
    <property type="match status" value="1"/>
</dbReference>
<evidence type="ECO:0000259" key="3">
    <source>
        <dbReference type="Pfam" id="PF00685"/>
    </source>
</evidence>
<dbReference type="EMBL" id="AAMD01000054">
    <property type="protein sequence ID" value="EAU66484.1"/>
    <property type="molecule type" value="Genomic_DNA"/>
</dbReference>
<dbReference type="EC" id="2.8.2.30" evidence="5"/>
<dbReference type="InterPro" id="IPR037359">
    <property type="entry name" value="NST/OST"/>
</dbReference>
<dbReference type="HOGENOM" id="CLU_017703_1_2_7"/>
<dbReference type="eggNOG" id="COG0457">
    <property type="taxonomic scope" value="Bacteria"/>
</dbReference>
<dbReference type="SUPFAM" id="SSF52540">
    <property type="entry name" value="P-loop containing nucleoside triphosphate hydrolases"/>
    <property type="match status" value="1"/>
</dbReference>
<evidence type="ECO:0000256" key="1">
    <source>
        <dbReference type="ARBA" id="ARBA00022679"/>
    </source>
</evidence>
<keyword evidence="1 5" id="KW-0808">Transferase</keyword>
<dbReference type="KEGG" id="sur:STAUR_4141"/>
<gene>
    <name evidence="4" type="ordered locus">STAUR_4141</name>
    <name evidence="5" type="ORF">STIAU_1965</name>
</gene>
<reference evidence="5 7" key="1">
    <citation type="submission" date="2006-04" db="EMBL/GenBank/DDBJ databases">
        <authorList>
            <person name="Nierman W.C."/>
        </authorList>
    </citation>
    <scope>NUCLEOTIDE SEQUENCE [LARGE SCALE GENOMIC DNA]</scope>
    <source>
        <strain evidence="5 7">DW4/3-1</strain>
    </source>
</reference>